<sequence>MNSYDPHHPAGYPRRVLIAVSGLSPQIVTETIYALAADQDEAFVPTEVHLLTTATGAQRAELSLLSEDLGWFHKLQDDFHLPGIAFDRSHIHVMRDAQGKPLGDIRTPADNQAAADFITAQVRAFTADDACALHASIAGGRKTMGFYLGYALSLYGRAQDRLSHVLVSEPFESSYEFFYPTPYSRVLQVRDGQLVDTALAQVTLANIPFVSLRHGLPAALLAGTASFNDTVEAAIAALAPPRLRLNLRGQYIVAGQIRIALPPAELALLAVFARRAEMGKEPLPAPAKGVPDPDWATIYLREYRRITGNDAEDQDPTHRALRNGMDGEYFSARKSKLERRIKNALGPAAKAYLIADGGTRPHRYQLALGADAIAFEEIPTVFNP</sequence>
<dbReference type="CDD" id="cd09741">
    <property type="entry name" value="Csx1_III-U"/>
    <property type="match status" value="1"/>
</dbReference>
<protein>
    <submittedName>
        <fullName evidence="2">CRISPR-associated NE0113-family protein</fullName>
    </submittedName>
</protein>
<reference evidence="2 3" key="1">
    <citation type="journal article" date="2013" name="Genome Biol.">
        <title>Genomic analysis reveals key aspects of prokaryotic symbiosis in the phototrophic consortium "Chlorochromatium aggregatum".</title>
        <authorList>
            <person name="Liu Z."/>
            <person name="Muller J."/>
            <person name="Li T."/>
            <person name="Alvey R.M."/>
            <person name="Vogl K."/>
            <person name="Frigaard N.U."/>
            <person name="Rockwell N.C."/>
            <person name="Boyd E.S."/>
            <person name="Tomsho L.P."/>
            <person name="Schuster S.C."/>
            <person name="Henke P."/>
            <person name="Rohde M."/>
            <person name="Overmann J."/>
            <person name="Bryant D.A."/>
        </authorList>
    </citation>
    <scope>NUCLEOTIDE SEQUENCE [LARGE SCALE GENOMIC DNA]</scope>
    <source>
        <strain evidence="2">CR</strain>
    </source>
</reference>
<dbReference type="OrthoDB" id="9805822at2"/>
<accession>U5N9K4</accession>
<evidence type="ECO:0000259" key="1">
    <source>
        <dbReference type="Pfam" id="PF09623"/>
    </source>
</evidence>
<gene>
    <name evidence="2" type="ORF">Cenrod_0812</name>
</gene>
<name>U5N9K4_9BURK</name>
<dbReference type="EMBL" id="CP004885">
    <property type="protein sequence ID" value="AGX86918.1"/>
    <property type="molecule type" value="Genomic_DNA"/>
</dbReference>
<dbReference type="KEGG" id="cbx:Cenrod_0812"/>
<dbReference type="NCBIfam" id="TIGR02584">
    <property type="entry name" value="cas_NE0113"/>
    <property type="match status" value="1"/>
</dbReference>
<organism evidence="2 3">
    <name type="scientific">Candidatus Symbiobacter mobilis CR</name>
    <dbReference type="NCBI Taxonomy" id="946483"/>
    <lineage>
        <taxon>Bacteria</taxon>
        <taxon>Pseudomonadati</taxon>
        <taxon>Pseudomonadota</taxon>
        <taxon>Betaproteobacteria</taxon>
        <taxon>Burkholderiales</taxon>
        <taxon>Comamonadaceae</taxon>
    </lineage>
</organism>
<dbReference type="Pfam" id="PF09623">
    <property type="entry name" value="Cas_NE0113"/>
    <property type="match status" value="1"/>
</dbReference>
<feature type="domain" description="CRISPR system ring nuclease SSO2081-like" evidence="1">
    <location>
        <begin position="24"/>
        <end position="236"/>
    </location>
</feature>
<evidence type="ECO:0000313" key="3">
    <source>
        <dbReference type="Proteomes" id="UP000017184"/>
    </source>
</evidence>
<dbReference type="HOGENOM" id="CLU_050851_0_0_4"/>
<dbReference type="AlphaFoldDB" id="U5N9K4"/>
<dbReference type="RefSeq" id="WP_022771738.1">
    <property type="nucleotide sequence ID" value="NC_022576.1"/>
</dbReference>
<dbReference type="STRING" id="946483.Cenrod_0812"/>
<dbReference type="eggNOG" id="COG0745">
    <property type="taxonomic scope" value="Bacteria"/>
</dbReference>
<dbReference type="InterPro" id="IPR013413">
    <property type="entry name" value="CRISPR-assoc_prot_NE0113"/>
</dbReference>
<evidence type="ECO:0000313" key="2">
    <source>
        <dbReference type="EMBL" id="AGX86918.1"/>
    </source>
</evidence>
<dbReference type="PATRIC" id="fig|946483.4.peg.813"/>
<dbReference type="Proteomes" id="UP000017184">
    <property type="component" value="Chromosome"/>
</dbReference>
<proteinExistence type="predicted"/>
<dbReference type="InterPro" id="IPR019092">
    <property type="entry name" value="SSO2081-like_dom"/>
</dbReference>
<keyword evidence="3" id="KW-1185">Reference proteome</keyword>